<dbReference type="InterPro" id="IPR028082">
    <property type="entry name" value="Peripla_BP_I"/>
</dbReference>
<dbReference type="SMART" id="SM00345">
    <property type="entry name" value="HTH_GNTR"/>
    <property type="match status" value="1"/>
</dbReference>
<dbReference type="GO" id="GO:0003700">
    <property type="term" value="F:DNA-binding transcription factor activity"/>
    <property type="evidence" value="ECO:0007669"/>
    <property type="project" value="InterPro"/>
</dbReference>
<keyword evidence="5" id="KW-1185">Reference proteome</keyword>
<dbReference type="CDD" id="cd07377">
    <property type="entry name" value="WHTH_GntR"/>
    <property type="match status" value="1"/>
</dbReference>
<dbReference type="Gene3D" id="3.40.50.2300">
    <property type="match status" value="2"/>
</dbReference>
<evidence type="ECO:0000313" key="4">
    <source>
        <dbReference type="EMBL" id="BDI30990.1"/>
    </source>
</evidence>
<reference evidence="4 5" key="1">
    <citation type="journal article" date="2019" name="Int. J. Syst. Evol. Microbiol.">
        <title>Capsulimonas corticalis gen. nov., sp. nov., an aerobic capsulated bacterium, of a novel bacterial order, Capsulimonadales ord. nov., of the class Armatimonadia of the phylum Armatimonadetes.</title>
        <authorList>
            <person name="Li J."/>
            <person name="Kudo C."/>
            <person name="Tonouchi A."/>
        </authorList>
    </citation>
    <scope>NUCLEOTIDE SEQUENCE [LARGE SCALE GENOMIC DNA]</scope>
    <source>
        <strain evidence="4 5">AX-7</strain>
    </source>
</reference>
<evidence type="ECO:0000256" key="2">
    <source>
        <dbReference type="ARBA" id="ARBA00023125"/>
    </source>
</evidence>
<dbReference type="Gene3D" id="1.10.10.10">
    <property type="entry name" value="Winged helix-like DNA-binding domain superfamily/Winged helix DNA-binding domain"/>
    <property type="match status" value="1"/>
</dbReference>
<dbReference type="CDD" id="cd06267">
    <property type="entry name" value="PBP1_LacI_sugar_binding-like"/>
    <property type="match status" value="1"/>
</dbReference>
<proteinExistence type="predicted"/>
<dbReference type="FunCoup" id="A0A402CSR7">
    <property type="interactions" value="11"/>
</dbReference>
<dbReference type="Proteomes" id="UP000287394">
    <property type="component" value="Chromosome"/>
</dbReference>
<dbReference type="EMBL" id="AP025739">
    <property type="protein sequence ID" value="BDI30990.1"/>
    <property type="molecule type" value="Genomic_DNA"/>
</dbReference>
<protein>
    <submittedName>
        <fullName evidence="4">Uncharacterized protein</fullName>
    </submittedName>
</protein>
<gene>
    <name evidence="4" type="ORF">CCAX7_30410</name>
</gene>
<evidence type="ECO:0000256" key="1">
    <source>
        <dbReference type="ARBA" id="ARBA00023015"/>
    </source>
</evidence>
<keyword evidence="3" id="KW-0804">Transcription</keyword>
<dbReference type="PANTHER" id="PTHR30146:SF109">
    <property type="entry name" value="HTH-TYPE TRANSCRIPTIONAL REGULATOR GALS"/>
    <property type="match status" value="1"/>
</dbReference>
<dbReference type="SUPFAM" id="SSF46785">
    <property type="entry name" value="Winged helix' DNA-binding domain"/>
    <property type="match status" value="1"/>
</dbReference>
<sequence>MNPTETPTKKYREVEQVLRREIAEGKWSEDGCLPAAQELAKRFGVANMTIRQAVTALVEEGLLVRVQGKGTFIVEQERLPEAPSTRYPMAMLVPPEWKWVDQYYFGELLDGFQQVLQAGGHRASRHDYDVVDTPGVLEPGTAIACILLEEPHLELVERLRDQGYRVLAVNHYTGRRSIPCVRVNDNQGVEDAVDHLVAKGHERIGFLRGVPANIDATDRLRGFRAAVRRHNLRFTPEMGDDFIESSGYEAAQRLLSSPNPPTALVCASDLSAIGAIRAVRDRGLSVPHDLSVVGYGNFSVADYVIPRLTTIRQPRMELGSAAAEMLIRLANDEAVDDVILPAELMIRESATRPVSVLAAV</sequence>
<evidence type="ECO:0000256" key="3">
    <source>
        <dbReference type="ARBA" id="ARBA00023163"/>
    </source>
</evidence>
<dbReference type="InterPro" id="IPR046335">
    <property type="entry name" value="LacI/GalR-like_sensor"/>
</dbReference>
<dbReference type="Pfam" id="PF13377">
    <property type="entry name" value="Peripla_BP_3"/>
    <property type="match status" value="1"/>
</dbReference>
<dbReference type="SUPFAM" id="SSF53822">
    <property type="entry name" value="Periplasmic binding protein-like I"/>
    <property type="match status" value="1"/>
</dbReference>
<dbReference type="KEGG" id="ccot:CCAX7_30410"/>
<dbReference type="InterPro" id="IPR036388">
    <property type="entry name" value="WH-like_DNA-bd_sf"/>
</dbReference>
<evidence type="ECO:0000313" key="5">
    <source>
        <dbReference type="Proteomes" id="UP000287394"/>
    </source>
</evidence>
<dbReference type="AlphaFoldDB" id="A0A402CSR7"/>
<dbReference type="Pfam" id="PF00392">
    <property type="entry name" value="GntR"/>
    <property type="match status" value="1"/>
</dbReference>
<dbReference type="GO" id="GO:0000976">
    <property type="term" value="F:transcription cis-regulatory region binding"/>
    <property type="evidence" value="ECO:0007669"/>
    <property type="project" value="TreeGrafter"/>
</dbReference>
<dbReference type="RefSeq" id="WP_165864041.1">
    <property type="nucleotide sequence ID" value="NZ_AP025739.1"/>
</dbReference>
<name>A0A402CSR7_9BACT</name>
<dbReference type="InterPro" id="IPR036390">
    <property type="entry name" value="WH_DNA-bd_sf"/>
</dbReference>
<dbReference type="InterPro" id="IPR000524">
    <property type="entry name" value="Tscrpt_reg_HTH_GntR"/>
</dbReference>
<dbReference type="PROSITE" id="PS50949">
    <property type="entry name" value="HTH_GNTR"/>
    <property type="match status" value="1"/>
</dbReference>
<dbReference type="PANTHER" id="PTHR30146">
    <property type="entry name" value="LACI-RELATED TRANSCRIPTIONAL REPRESSOR"/>
    <property type="match status" value="1"/>
</dbReference>
<accession>A0A402CSR7</accession>
<keyword evidence="2" id="KW-0238">DNA-binding</keyword>
<organism evidence="4 5">
    <name type="scientific">Capsulimonas corticalis</name>
    <dbReference type="NCBI Taxonomy" id="2219043"/>
    <lineage>
        <taxon>Bacteria</taxon>
        <taxon>Bacillati</taxon>
        <taxon>Armatimonadota</taxon>
        <taxon>Armatimonadia</taxon>
        <taxon>Capsulimonadales</taxon>
        <taxon>Capsulimonadaceae</taxon>
        <taxon>Capsulimonas</taxon>
    </lineage>
</organism>
<dbReference type="PRINTS" id="PR00035">
    <property type="entry name" value="HTHGNTR"/>
</dbReference>
<keyword evidence="1" id="KW-0805">Transcription regulation</keyword>